<evidence type="ECO:0000256" key="6">
    <source>
        <dbReference type="ARBA" id="ARBA00022801"/>
    </source>
</evidence>
<evidence type="ECO:0000313" key="11">
    <source>
        <dbReference type="EMBL" id="MCW8085521.1"/>
    </source>
</evidence>
<dbReference type="SMART" id="SM00986">
    <property type="entry name" value="UDG"/>
    <property type="match status" value="1"/>
</dbReference>
<protein>
    <recommendedName>
        <fullName evidence="2">Type-4 uracil-DNA glycosylase</fullName>
    </recommendedName>
</protein>
<feature type="domain" description="Uracil-DNA glycosylase-like" evidence="10">
    <location>
        <begin position="313"/>
        <end position="473"/>
    </location>
</feature>
<dbReference type="PANTHER" id="PTHR33693">
    <property type="entry name" value="TYPE-5 URACIL-DNA GLYCOSYLASE"/>
    <property type="match status" value="1"/>
</dbReference>
<evidence type="ECO:0000256" key="5">
    <source>
        <dbReference type="ARBA" id="ARBA00022763"/>
    </source>
</evidence>
<keyword evidence="9" id="KW-0234">DNA repair</keyword>
<accession>A0ABT3NTN3</accession>
<dbReference type="InterPro" id="IPR005122">
    <property type="entry name" value="Uracil-DNA_glycosylase-like"/>
</dbReference>
<dbReference type="NCBIfam" id="TIGR03914">
    <property type="entry name" value="UDG_fam_dom"/>
    <property type="match status" value="1"/>
</dbReference>
<dbReference type="RefSeq" id="WP_301589420.1">
    <property type="nucleotide sequence ID" value="NZ_JAPFQI010000003.1"/>
</dbReference>
<dbReference type="Pfam" id="PF03167">
    <property type="entry name" value="UDG"/>
    <property type="match status" value="1"/>
</dbReference>
<sequence length="480" mass="54099">MIAASPAHPTWLEAWRDAARPLLAAGVPPDAVSWDGSLFAGTEAMPPAAAMLPPRVPPKFLELAEIVLRHRDAERHDLLYRALWRIAEGERELLERATDPLVMRLSLMAKAVRRDAHKMHAFLRFRPHPEEERHLAWFEPEHRILEAEAPFFVRRFAGMRWSILTPDGSVHWDREELRFGPPGRREDVPPEGEGEILWRTYYGSTFNPARLKPAAMRAEMPLRYWRNMPETREIPRLMAEAPARVAAMVERGGSEPAARRQRLIHWAPSSVSEAMELFDAAAGDREAALAALKAELQADRGSPLAVHATQAVFGEGPLDPPLLFVGEQPGDEEDLKGRPFVGPAGRLFDGALEKAGITRGECYLTNAVKHFKFTPTGKRRIHQSPDAGDIAHYRPFLRREIEIVAPRLVVTLGATALRAMMGRAIPVTKARGEMMRTPEGLPVFPTVHPSYLLRLPDPDSREREYGRFVEDLKRAHREVM</sequence>
<gene>
    <name evidence="11" type="ORF">OF850_07785</name>
</gene>
<keyword evidence="7" id="KW-0408">Iron</keyword>
<dbReference type="SUPFAM" id="SSF52141">
    <property type="entry name" value="Uracil-DNA glycosylase-like"/>
    <property type="match status" value="1"/>
</dbReference>
<dbReference type="NCBIfam" id="TIGR03915">
    <property type="entry name" value="SAM_7_link_chp"/>
    <property type="match status" value="1"/>
</dbReference>
<dbReference type="CDD" id="cd10030">
    <property type="entry name" value="UDG-F4_TTUDGA_SPO1dp_like"/>
    <property type="match status" value="1"/>
</dbReference>
<proteinExistence type="inferred from homology"/>
<keyword evidence="3" id="KW-0004">4Fe-4S</keyword>
<comment type="similarity">
    <text evidence="1">Belongs to the uracil-DNA glycosylase (UDG) superfamily. Type 4 (UDGa) family.</text>
</comment>
<dbReference type="PANTHER" id="PTHR33693:SF9">
    <property type="entry name" value="TYPE-4 URACIL-DNA GLYCOSYLASE"/>
    <property type="match status" value="1"/>
</dbReference>
<evidence type="ECO:0000256" key="7">
    <source>
        <dbReference type="ARBA" id="ARBA00023004"/>
    </source>
</evidence>
<keyword evidence="4" id="KW-0479">Metal-binding</keyword>
<keyword evidence="6" id="KW-0378">Hydrolase</keyword>
<keyword evidence="5" id="KW-0227">DNA damage</keyword>
<evidence type="ECO:0000259" key="10">
    <source>
        <dbReference type="SMART" id="SM00986"/>
    </source>
</evidence>
<keyword evidence="12" id="KW-1185">Reference proteome</keyword>
<dbReference type="Proteomes" id="UP001526430">
    <property type="component" value="Unassembled WGS sequence"/>
</dbReference>
<reference evidence="11 12" key="1">
    <citation type="submission" date="2022-10" db="EMBL/GenBank/DDBJ databases">
        <title>Roseococcus glaciei nov., sp. nov., isolated from glacier.</title>
        <authorList>
            <person name="Liu Q."/>
            <person name="Xin Y.-H."/>
        </authorList>
    </citation>
    <scope>NUCLEOTIDE SEQUENCE [LARGE SCALE GENOMIC DNA]</scope>
    <source>
        <strain evidence="11 12">MDT2-1-1</strain>
    </source>
</reference>
<evidence type="ECO:0000256" key="2">
    <source>
        <dbReference type="ARBA" id="ARBA00019403"/>
    </source>
</evidence>
<evidence type="ECO:0000256" key="3">
    <source>
        <dbReference type="ARBA" id="ARBA00022485"/>
    </source>
</evidence>
<comment type="caution">
    <text evidence="11">The sequence shown here is derived from an EMBL/GenBank/DDBJ whole genome shotgun (WGS) entry which is preliminary data.</text>
</comment>
<dbReference type="Gene3D" id="3.40.470.10">
    <property type="entry name" value="Uracil-DNA glycosylase-like domain"/>
    <property type="match status" value="1"/>
</dbReference>
<evidence type="ECO:0000256" key="1">
    <source>
        <dbReference type="ARBA" id="ARBA00006521"/>
    </source>
</evidence>
<dbReference type="InterPro" id="IPR051536">
    <property type="entry name" value="UDG_Type-4/5"/>
</dbReference>
<keyword evidence="8" id="KW-0411">Iron-sulfur</keyword>
<dbReference type="SMART" id="SM00987">
    <property type="entry name" value="UreE_C"/>
    <property type="match status" value="1"/>
</dbReference>
<evidence type="ECO:0000313" key="12">
    <source>
        <dbReference type="Proteomes" id="UP001526430"/>
    </source>
</evidence>
<dbReference type="InterPro" id="IPR025404">
    <property type="entry name" value="DUF4130"/>
</dbReference>
<evidence type="ECO:0000256" key="4">
    <source>
        <dbReference type="ARBA" id="ARBA00022723"/>
    </source>
</evidence>
<dbReference type="EMBL" id="JAPFQI010000003">
    <property type="protein sequence ID" value="MCW8085521.1"/>
    <property type="molecule type" value="Genomic_DNA"/>
</dbReference>
<organism evidence="11 12">
    <name type="scientific">Sabulicella glaciei</name>
    <dbReference type="NCBI Taxonomy" id="2984948"/>
    <lineage>
        <taxon>Bacteria</taxon>
        <taxon>Pseudomonadati</taxon>
        <taxon>Pseudomonadota</taxon>
        <taxon>Alphaproteobacteria</taxon>
        <taxon>Acetobacterales</taxon>
        <taxon>Acetobacteraceae</taxon>
        <taxon>Sabulicella</taxon>
    </lineage>
</organism>
<dbReference type="InterPro" id="IPR023875">
    <property type="entry name" value="DNA_repair_put"/>
</dbReference>
<name>A0ABT3NTN3_9PROT</name>
<evidence type="ECO:0000256" key="9">
    <source>
        <dbReference type="ARBA" id="ARBA00023204"/>
    </source>
</evidence>
<dbReference type="InterPro" id="IPR036895">
    <property type="entry name" value="Uracil-DNA_glycosylase-like_sf"/>
</dbReference>
<dbReference type="InterPro" id="IPR005273">
    <property type="entry name" value="Ura-DNA_glyco_family4"/>
</dbReference>
<evidence type="ECO:0000256" key="8">
    <source>
        <dbReference type="ARBA" id="ARBA00023014"/>
    </source>
</evidence>
<dbReference type="Pfam" id="PF13566">
    <property type="entry name" value="DUF4130"/>
    <property type="match status" value="1"/>
</dbReference>